<feature type="compositionally biased region" description="Low complexity" evidence="1">
    <location>
        <begin position="244"/>
        <end position="253"/>
    </location>
</feature>
<comment type="caution">
    <text evidence="3">The sequence shown here is derived from an EMBL/GenBank/DDBJ whole genome shotgun (WGS) entry which is preliminary data.</text>
</comment>
<feature type="signal peptide" evidence="2">
    <location>
        <begin position="1"/>
        <end position="46"/>
    </location>
</feature>
<keyword evidence="4" id="KW-1185">Reference proteome</keyword>
<sequence length="401" mass="43488">MQLRRTSLRITAARPRWGASTHLLRCAVSVLLLLLLSSAVLSPTHAAAAAAAADAAPVTDFRCLRPFAAMDTFPSVAKATPAQNCDYFYFHVLGARAKVQCAAPHSASSPDDVTCNVTVRWSMRRAPDVVARLRRQVGTDKDYFTVEQQQQQQQTRTTQRSSATGFITEDEDVWRYSLALRAKGDSTIHYKGFNNGDGYSLCCDALVEADCAWVAPQHGDNDLDCDEETVVGRRTLDGSPSPLPVQQQQQQHSRLLRRCPLPFPDPSADLGGDRGGGGGEDGARVALTDLDDDEDDEDDEDKDGGVGVFHGVVVKPLHRLVDGPWEAVVELWRRRQRVSVAGADPRDRSVEAEVLGRLVVPFTLDLASVRQHGRLPPVPSTALSVGGVGDSVEVSADDADL</sequence>
<dbReference type="EMBL" id="JAECZO010000044">
    <property type="protein sequence ID" value="KAK7194926.1"/>
    <property type="molecule type" value="Genomic_DNA"/>
</dbReference>
<keyword evidence="2" id="KW-0732">Signal</keyword>
<evidence type="ECO:0000256" key="1">
    <source>
        <dbReference type="SAM" id="MobiDB-lite"/>
    </source>
</evidence>
<dbReference type="Proteomes" id="UP001430356">
    <property type="component" value="Unassembled WGS sequence"/>
</dbReference>
<evidence type="ECO:0000313" key="4">
    <source>
        <dbReference type="Proteomes" id="UP001430356"/>
    </source>
</evidence>
<accession>A0AAW0EMN8</accession>
<gene>
    <name evidence="3" type="ORF">NESM_000414900</name>
</gene>
<feature type="region of interest" description="Disordered" evidence="1">
    <location>
        <begin position="233"/>
        <end position="285"/>
    </location>
</feature>
<reference evidence="3 4" key="1">
    <citation type="journal article" date="2021" name="MBio">
        <title>A New Model Trypanosomatid, Novymonas esmeraldas: Genomic Perception of Its 'Candidatus Pandoraea novymonadis' Endosymbiont.</title>
        <authorList>
            <person name="Zakharova A."/>
            <person name="Saura A."/>
            <person name="Butenko A."/>
            <person name="Podesvova L."/>
            <person name="Warmusova S."/>
            <person name="Kostygov A.Y."/>
            <person name="Nenarokova A."/>
            <person name="Lukes J."/>
            <person name="Opperdoes F.R."/>
            <person name="Yurchenko V."/>
        </authorList>
    </citation>
    <scope>NUCLEOTIDE SEQUENCE [LARGE SCALE GENOMIC DNA]</scope>
    <source>
        <strain evidence="3 4">E262AT.01</strain>
    </source>
</reference>
<evidence type="ECO:0000313" key="3">
    <source>
        <dbReference type="EMBL" id="KAK7194926.1"/>
    </source>
</evidence>
<protein>
    <submittedName>
        <fullName evidence="3">Uncharacterized protein</fullName>
    </submittedName>
</protein>
<organism evidence="3 4">
    <name type="scientific">Novymonas esmeraldas</name>
    <dbReference type="NCBI Taxonomy" id="1808958"/>
    <lineage>
        <taxon>Eukaryota</taxon>
        <taxon>Discoba</taxon>
        <taxon>Euglenozoa</taxon>
        <taxon>Kinetoplastea</taxon>
        <taxon>Metakinetoplastina</taxon>
        <taxon>Trypanosomatida</taxon>
        <taxon>Trypanosomatidae</taxon>
        <taxon>Novymonas</taxon>
    </lineage>
</organism>
<evidence type="ECO:0000256" key="2">
    <source>
        <dbReference type="SAM" id="SignalP"/>
    </source>
</evidence>
<name>A0AAW0EMN8_9TRYP</name>
<dbReference type="AlphaFoldDB" id="A0AAW0EMN8"/>
<feature type="chain" id="PRO_5043799393" evidence="2">
    <location>
        <begin position="47"/>
        <end position="401"/>
    </location>
</feature>
<proteinExistence type="predicted"/>